<dbReference type="EMBL" id="JAUJEB010000005">
    <property type="protein sequence ID" value="MDN5214696.1"/>
    <property type="molecule type" value="Genomic_DNA"/>
</dbReference>
<keyword evidence="2" id="KW-1185">Reference proteome</keyword>
<evidence type="ECO:0000313" key="1">
    <source>
        <dbReference type="EMBL" id="MDN5214696.1"/>
    </source>
</evidence>
<dbReference type="RefSeq" id="WP_346760035.1">
    <property type="nucleotide sequence ID" value="NZ_JAUJEB010000005.1"/>
</dbReference>
<organism evidence="1 2">
    <name type="scientific">Agaribacillus aureus</name>
    <dbReference type="NCBI Taxonomy" id="3051825"/>
    <lineage>
        <taxon>Bacteria</taxon>
        <taxon>Pseudomonadati</taxon>
        <taxon>Bacteroidota</taxon>
        <taxon>Cytophagia</taxon>
        <taxon>Cytophagales</taxon>
        <taxon>Splendidivirgaceae</taxon>
        <taxon>Agaribacillus</taxon>
    </lineage>
</organism>
<sequence length="92" mass="10580">MIVFNEKEDQLKITIPLSGIEELSDYQSGILGVLRQIDINTAGKELIAHVMSVYKLLGHVSLEEEFFFQNEKLKFDLKKSEGKDLKRKTKKP</sequence>
<protein>
    <submittedName>
        <fullName evidence="1">Uncharacterized protein</fullName>
    </submittedName>
</protein>
<evidence type="ECO:0000313" key="2">
    <source>
        <dbReference type="Proteomes" id="UP001172083"/>
    </source>
</evidence>
<name>A0ABT8LBW6_9BACT</name>
<gene>
    <name evidence="1" type="ORF">QQ020_21635</name>
</gene>
<proteinExistence type="predicted"/>
<dbReference type="Proteomes" id="UP001172083">
    <property type="component" value="Unassembled WGS sequence"/>
</dbReference>
<reference evidence="1" key="1">
    <citation type="submission" date="2023-06" db="EMBL/GenBank/DDBJ databases">
        <title>Genomic of Agaribacillus aureum.</title>
        <authorList>
            <person name="Wang G."/>
        </authorList>
    </citation>
    <scope>NUCLEOTIDE SEQUENCE</scope>
    <source>
        <strain evidence="1">BMA12</strain>
    </source>
</reference>
<comment type="caution">
    <text evidence="1">The sequence shown here is derived from an EMBL/GenBank/DDBJ whole genome shotgun (WGS) entry which is preliminary data.</text>
</comment>
<accession>A0ABT8LBW6</accession>